<comment type="caution">
    <text evidence="1">The sequence shown here is derived from an EMBL/GenBank/DDBJ whole genome shotgun (WGS) entry which is preliminary data.</text>
</comment>
<organism evidence="1 2">
    <name type="scientific">Caballeronia pedi</name>
    <dbReference type="NCBI Taxonomy" id="1777141"/>
    <lineage>
        <taxon>Bacteria</taxon>
        <taxon>Pseudomonadati</taxon>
        <taxon>Pseudomonadota</taxon>
        <taxon>Betaproteobacteria</taxon>
        <taxon>Burkholderiales</taxon>
        <taxon>Burkholderiaceae</taxon>
        <taxon>Caballeronia</taxon>
    </lineage>
</organism>
<gene>
    <name evidence="1" type="ORF">AWB80_06355</name>
</gene>
<protein>
    <recommendedName>
        <fullName evidence="3">DUF4279 domain-containing protein</fullName>
    </recommendedName>
</protein>
<dbReference type="OrthoDB" id="9095800at2"/>
<sequence length="147" mass="15900">MATRIKTTGVSAEVRLAYASFTIGGEGVVPQFWTDYFGVKPSVAKSKGDPIRGPGGLGTMGRRTGVWSVSSASVISSDQLAPHLRYLTSYLALPRADLRVLLEQAGVSARMFCFWVNESGDRIPDIPADIRSTMEAIGGTIEIDEYR</sequence>
<evidence type="ECO:0000313" key="1">
    <source>
        <dbReference type="EMBL" id="SAK89954.1"/>
    </source>
</evidence>
<keyword evidence="2" id="KW-1185">Reference proteome</keyword>
<dbReference type="Proteomes" id="UP000054911">
    <property type="component" value="Unassembled WGS sequence"/>
</dbReference>
<evidence type="ECO:0008006" key="3">
    <source>
        <dbReference type="Google" id="ProtNLM"/>
    </source>
</evidence>
<dbReference type="AlphaFoldDB" id="A0A158D5J1"/>
<evidence type="ECO:0000313" key="2">
    <source>
        <dbReference type="Proteomes" id="UP000054911"/>
    </source>
</evidence>
<dbReference type="EMBL" id="FCOE02000032">
    <property type="protein sequence ID" value="SAK89954.1"/>
    <property type="molecule type" value="Genomic_DNA"/>
</dbReference>
<proteinExistence type="predicted"/>
<accession>A0A158D5J1</accession>
<reference evidence="1" key="1">
    <citation type="submission" date="2016-01" db="EMBL/GenBank/DDBJ databases">
        <authorList>
            <person name="Peeters C."/>
        </authorList>
    </citation>
    <scope>NUCLEOTIDE SEQUENCE [LARGE SCALE GENOMIC DNA]</scope>
    <source>
        <strain evidence="1">LMG 29323</strain>
    </source>
</reference>
<name>A0A158D5J1_9BURK</name>